<keyword evidence="3" id="KW-1185">Reference proteome</keyword>
<protein>
    <recommendedName>
        <fullName evidence="4">TIL domain-containing protein</fullName>
    </recommendedName>
</protein>
<evidence type="ECO:0000256" key="1">
    <source>
        <dbReference type="SAM" id="SignalP"/>
    </source>
</evidence>
<keyword evidence="1" id="KW-0732">Signal</keyword>
<organism evidence="2 3">
    <name type="scientific">Pristionchus entomophagus</name>
    <dbReference type="NCBI Taxonomy" id="358040"/>
    <lineage>
        <taxon>Eukaryota</taxon>
        <taxon>Metazoa</taxon>
        <taxon>Ecdysozoa</taxon>
        <taxon>Nematoda</taxon>
        <taxon>Chromadorea</taxon>
        <taxon>Rhabditida</taxon>
        <taxon>Rhabditina</taxon>
        <taxon>Diplogasteromorpha</taxon>
        <taxon>Diplogasteroidea</taxon>
        <taxon>Neodiplogasteridae</taxon>
        <taxon>Pristionchus</taxon>
    </lineage>
</organism>
<accession>A0AAV5T1S0</accession>
<proteinExistence type="predicted"/>
<feature type="signal peptide" evidence="1">
    <location>
        <begin position="1"/>
        <end position="18"/>
    </location>
</feature>
<dbReference type="AlphaFoldDB" id="A0AAV5T1S0"/>
<gene>
    <name evidence="2" type="ORF">PENTCL1PPCAC_11428</name>
</gene>
<comment type="caution">
    <text evidence="2">The sequence shown here is derived from an EMBL/GenBank/DDBJ whole genome shotgun (WGS) entry which is preliminary data.</text>
</comment>
<evidence type="ECO:0000313" key="2">
    <source>
        <dbReference type="EMBL" id="GMS89253.1"/>
    </source>
</evidence>
<evidence type="ECO:0008006" key="4">
    <source>
        <dbReference type="Google" id="ProtNLM"/>
    </source>
</evidence>
<reference evidence="2" key="1">
    <citation type="submission" date="2023-10" db="EMBL/GenBank/DDBJ databases">
        <title>Genome assembly of Pristionchus species.</title>
        <authorList>
            <person name="Yoshida K."/>
            <person name="Sommer R.J."/>
        </authorList>
    </citation>
    <scope>NUCLEOTIDE SEQUENCE</scope>
    <source>
        <strain evidence="2">RS0144</strain>
    </source>
</reference>
<sequence length="91" mass="10447">SIMKFVLLLSLIVSIAFACEKFDKNVNLYCKFAQEDKPCLLDQVKVEESKKECCAKGCSFVQFKKDKTCCFTQECIDRCYPGKGYKMGQVY</sequence>
<dbReference type="EMBL" id="BTSX01000003">
    <property type="protein sequence ID" value="GMS89253.1"/>
    <property type="molecule type" value="Genomic_DNA"/>
</dbReference>
<feature type="non-terminal residue" evidence="2">
    <location>
        <position position="1"/>
    </location>
</feature>
<feature type="chain" id="PRO_5043663629" description="TIL domain-containing protein" evidence="1">
    <location>
        <begin position="19"/>
        <end position="91"/>
    </location>
</feature>
<dbReference type="Proteomes" id="UP001432027">
    <property type="component" value="Unassembled WGS sequence"/>
</dbReference>
<evidence type="ECO:0000313" key="3">
    <source>
        <dbReference type="Proteomes" id="UP001432027"/>
    </source>
</evidence>
<name>A0AAV5T1S0_9BILA</name>